<keyword evidence="2" id="KW-1185">Reference proteome</keyword>
<evidence type="ECO:0000313" key="1">
    <source>
        <dbReference type="EMBL" id="TKI70015.1"/>
    </source>
</evidence>
<organism evidence="1 2">
    <name type="scientific">Sulfurimonas crateris</name>
    <dbReference type="NCBI Taxonomy" id="2574727"/>
    <lineage>
        <taxon>Bacteria</taxon>
        <taxon>Pseudomonadati</taxon>
        <taxon>Campylobacterota</taxon>
        <taxon>Epsilonproteobacteria</taxon>
        <taxon>Campylobacterales</taxon>
        <taxon>Sulfurimonadaceae</taxon>
        <taxon>Sulfurimonas</taxon>
    </lineage>
</organism>
<proteinExistence type="predicted"/>
<dbReference type="EMBL" id="SZPX01000003">
    <property type="protein sequence ID" value="TKI70015.1"/>
    <property type="molecule type" value="Genomic_DNA"/>
</dbReference>
<gene>
    <name evidence="1" type="ORF">FCU45_05250</name>
</gene>
<sequence length="188" mass="21451">MRSLFLSILVMILFNGYSKNQVSASKEISLPHYNPSKANLYFVNTDTDSLGEYKVTYLCDSETISIVVLSRQYSYNEVAAGKCSISVMPYSTHPFLEARKDHIPLEINVKPGESYIFKMDKNIDTKTAFKAMFALFPVQTVLDHHLTVILEDKSIGAKNIQEVIDWKPFLVDRLYPPRANGKTIRDYL</sequence>
<dbReference type="AlphaFoldDB" id="A0A4U2Z7Z2"/>
<name>A0A4U2Z7Z2_9BACT</name>
<comment type="caution">
    <text evidence="1">The sequence shown here is derived from an EMBL/GenBank/DDBJ whole genome shotgun (WGS) entry which is preliminary data.</text>
</comment>
<dbReference type="RefSeq" id="WP_137012998.1">
    <property type="nucleotide sequence ID" value="NZ_SZPX01000003.1"/>
</dbReference>
<evidence type="ECO:0000313" key="2">
    <source>
        <dbReference type="Proteomes" id="UP000309561"/>
    </source>
</evidence>
<accession>A0A4U2Z7Z2</accession>
<evidence type="ECO:0008006" key="3">
    <source>
        <dbReference type="Google" id="ProtNLM"/>
    </source>
</evidence>
<reference evidence="1 2" key="1">
    <citation type="submission" date="2019-04" db="EMBL/GenBank/DDBJ databases">
        <title>Sulfurimonas crateris sp. nov. a facultative anaerobic sulfur-oxidizing chemolithautotrophic bacterium isolated from a terrestrial mud vulcano.</title>
        <authorList>
            <person name="Ratnikova N.M."/>
            <person name="Slobodkin A.I."/>
            <person name="Merkel A.Y."/>
            <person name="Novikov A."/>
            <person name="Bonch-Osmolovskaya E.A."/>
            <person name="Slobodkina G.B."/>
        </authorList>
    </citation>
    <scope>NUCLEOTIDE SEQUENCE [LARGE SCALE GENOMIC DNA]</scope>
    <source>
        <strain evidence="1 2">SN118</strain>
    </source>
</reference>
<dbReference type="Proteomes" id="UP000309561">
    <property type="component" value="Unassembled WGS sequence"/>
</dbReference>
<protein>
    <recommendedName>
        <fullName evidence="3">DUF2846 domain-containing protein</fullName>
    </recommendedName>
</protein>